<proteinExistence type="inferred from homology"/>
<protein>
    <recommendedName>
        <fullName evidence="7">Tetraspanin</fullName>
    </recommendedName>
</protein>
<accession>A0A087UYS3</accession>
<keyword evidence="9" id="KW-1185">Reference proteome</keyword>
<dbReference type="OrthoDB" id="2014092at2759"/>
<dbReference type="InterPro" id="IPR018499">
    <property type="entry name" value="Tetraspanin/Peripherin"/>
</dbReference>
<dbReference type="Pfam" id="PF00335">
    <property type="entry name" value="Tetraspanin"/>
    <property type="match status" value="1"/>
</dbReference>
<dbReference type="STRING" id="407821.A0A087UYS3"/>
<evidence type="ECO:0000256" key="6">
    <source>
        <dbReference type="PIRSR" id="PIRSR002419-1"/>
    </source>
</evidence>
<reference evidence="8 9" key="1">
    <citation type="submission" date="2013-11" db="EMBL/GenBank/DDBJ databases">
        <title>Genome sequencing of Stegodyphus mimosarum.</title>
        <authorList>
            <person name="Bechsgaard J."/>
        </authorList>
    </citation>
    <scope>NUCLEOTIDE SEQUENCE [LARGE SCALE GENOMIC DNA]</scope>
</reference>
<gene>
    <name evidence="8" type="ORF">X975_24978</name>
</gene>
<evidence type="ECO:0000256" key="7">
    <source>
        <dbReference type="RuleBase" id="RU361218"/>
    </source>
</evidence>
<feature type="transmembrane region" description="Helical" evidence="7">
    <location>
        <begin position="12"/>
        <end position="33"/>
    </location>
</feature>
<dbReference type="InterPro" id="IPR000301">
    <property type="entry name" value="Tetraspanin_animals"/>
</dbReference>
<dbReference type="PANTHER" id="PTHR19282">
    <property type="entry name" value="TETRASPANIN"/>
    <property type="match status" value="1"/>
</dbReference>
<feature type="transmembrane region" description="Helical" evidence="7">
    <location>
        <begin position="220"/>
        <end position="242"/>
    </location>
</feature>
<dbReference type="GO" id="GO:0005886">
    <property type="term" value="C:plasma membrane"/>
    <property type="evidence" value="ECO:0007669"/>
    <property type="project" value="TreeGrafter"/>
</dbReference>
<dbReference type="PANTHER" id="PTHR19282:SF431">
    <property type="entry name" value="TETRASPANIN 26A, ISOFORM B-RELATED"/>
    <property type="match status" value="1"/>
</dbReference>
<organism evidence="8 9">
    <name type="scientific">Stegodyphus mimosarum</name>
    <name type="common">African social velvet spider</name>
    <dbReference type="NCBI Taxonomy" id="407821"/>
    <lineage>
        <taxon>Eukaryota</taxon>
        <taxon>Metazoa</taxon>
        <taxon>Ecdysozoa</taxon>
        <taxon>Arthropoda</taxon>
        <taxon>Chelicerata</taxon>
        <taxon>Arachnida</taxon>
        <taxon>Araneae</taxon>
        <taxon>Araneomorphae</taxon>
        <taxon>Entelegynae</taxon>
        <taxon>Eresoidea</taxon>
        <taxon>Eresidae</taxon>
        <taxon>Stegodyphus</taxon>
    </lineage>
</organism>
<dbReference type="Proteomes" id="UP000054359">
    <property type="component" value="Unassembled WGS sequence"/>
</dbReference>
<comment type="subcellular location">
    <subcellularLocation>
        <location evidence="1 7">Membrane</location>
        <topology evidence="1 7">Multi-pass membrane protein</topology>
    </subcellularLocation>
</comment>
<dbReference type="InterPro" id="IPR018503">
    <property type="entry name" value="Tetraspanin_CS"/>
</dbReference>
<name>A0A087UYS3_STEMI</name>
<dbReference type="AlphaFoldDB" id="A0A087UYS3"/>
<comment type="similarity">
    <text evidence="2 7">Belongs to the tetraspanin (TM4SF) family.</text>
</comment>
<dbReference type="SUPFAM" id="SSF48652">
    <property type="entry name" value="Tetraspanin"/>
    <property type="match status" value="1"/>
</dbReference>
<keyword evidence="4 7" id="KW-1133">Transmembrane helix</keyword>
<dbReference type="OMA" id="CCKETKS"/>
<keyword evidence="3 7" id="KW-0812">Transmembrane</keyword>
<keyword evidence="6" id="KW-1015">Disulfide bond</keyword>
<dbReference type="PRINTS" id="PR00259">
    <property type="entry name" value="TMFOUR"/>
</dbReference>
<keyword evidence="5 7" id="KW-0472">Membrane</keyword>
<feature type="transmembrane region" description="Helical" evidence="7">
    <location>
        <begin position="76"/>
        <end position="99"/>
    </location>
</feature>
<dbReference type="PROSITE" id="PS00421">
    <property type="entry name" value="TM4_1"/>
    <property type="match status" value="1"/>
</dbReference>
<evidence type="ECO:0000256" key="2">
    <source>
        <dbReference type="ARBA" id="ARBA00006840"/>
    </source>
</evidence>
<feature type="disulfide bond" evidence="6">
    <location>
        <begin position="139"/>
        <end position="172"/>
    </location>
</feature>
<feature type="non-terminal residue" evidence="8">
    <location>
        <position position="287"/>
    </location>
</feature>
<evidence type="ECO:0000256" key="5">
    <source>
        <dbReference type="ARBA" id="ARBA00023136"/>
    </source>
</evidence>
<feature type="transmembrane region" description="Helical" evidence="7">
    <location>
        <begin position="45"/>
        <end position="64"/>
    </location>
</feature>
<feature type="disulfide bond" evidence="6">
    <location>
        <begin position="140"/>
        <end position="156"/>
    </location>
</feature>
<dbReference type="Gene3D" id="1.10.1450.10">
    <property type="entry name" value="Tetraspanin"/>
    <property type="match status" value="1"/>
</dbReference>
<evidence type="ECO:0000256" key="4">
    <source>
        <dbReference type="ARBA" id="ARBA00022989"/>
    </source>
</evidence>
<dbReference type="PIRSF" id="PIRSF002419">
    <property type="entry name" value="Tetraspanin"/>
    <property type="match status" value="1"/>
</dbReference>
<dbReference type="EMBL" id="KK122330">
    <property type="protein sequence ID" value="KFM82512.1"/>
    <property type="molecule type" value="Genomic_DNA"/>
</dbReference>
<evidence type="ECO:0000256" key="3">
    <source>
        <dbReference type="ARBA" id="ARBA00022692"/>
    </source>
</evidence>
<evidence type="ECO:0000313" key="9">
    <source>
        <dbReference type="Proteomes" id="UP000054359"/>
    </source>
</evidence>
<evidence type="ECO:0000313" key="8">
    <source>
        <dbReference type="EMBL" id="KFM82512.1"/>
    </source>
</evidence>
<dbReference type="InterPro" id="IPR008952">
    <property type="entry name" value="Tetraspanin_EC2_sf"/>
</dbReference>
<evidence type="ECO:0000256" key="1">
    <source>
        <dbReference type="ARBA" id="ARBA00004141"/>
    </source>
</evidence>
<sequence>MKLSVFFMNCLYWFLGVVTIGIGVLVYVIQVYPVLRLIDLTPNPAILMIMLGGILFVMAVFGCVGTLRENICLLRWYLVFLLALLVLHLTMGVVSFIFISTSHIKNNAADDALRQAILNYQDDDSTADFIDYIQSTLQCCGSTEYKDWALNPYFRCSKGNINRERCSVPPSCCKFVESEPINTMCGYGVLNDSALYQPEIRSLVYGKGCITRVDENIQCAAVVLGFAAFSISVPLLSGVILATRMIKSLEENIKEYWKNRRQRDRIIHIVPSTRIYHIPDPPTEQKP</sequence>